<protein>
    <submittedName>
        <fullName evidence="2">Uncharacterized protein</fullName>
    </submittedName>
</protein>
<dbReference type="AlphaFoldDB" id="A0AAN9M326"/>
<gene>
    <name evidence="2" type="ORF">VNO80_21835</name>
</gene>
<evidence type="ECO:0000256" key="1">
    <source>
        <dbReference type="SAM" id="MobiDB-lite"/>
    </source>
</evidence>
<dbReference type="EMBL" id="JAYMYR010000008">
    <property type="protein sequence ID" value="KAK7347305.1"/>
    <property type="molecule type" value="Genomic_DNA"/>
</dbReference>
<sequence length="119" mass="13615">MCFGLLIKFQGKGLEYYCFLKRGSPEDKEVNVLFWKLYHRGKTEAEAHHTVLQNGAGEGGSRRSRSGKAAHGAMARNKEKHVFLTFCVPSIYLYFHLLKNKPMILFVNLDPRRQTPCAL</sequence>
<dbReference type="Proteomes" id="UP001374584">
    <property type="component" value="Unassembled WGS sequence"/>
</dbReference>
<name>A0AAN9M326_PHACN</name>
<evidence type="ECO:0000313" key="3">
    <source>
        <dbReference type="Proteomes" id="UP001374584"/>
    </source>
</evidence>
<accession>A0AAN9M326</accession>
<comment type="caution">
    <text evidence="2">The sequence shown here is derived from an EMBL/GenBank/DDBJ whole genome shotgun (WGS) entry which is preliminary data.</text>
</comment>
<feature type="region of interest" description="Disordered" evidence="1">
    <location>
        <begin position="53"/>
        <end position="73"/>
    </location>
</feature>
<keyword evidence="3" id="KW-1185">Reference proteome</keyword>
<proteinExistence type="predicted"/>
<evidence type="ECO:0000313" key="2">
    <source>
        <dbReference type="EMBL" id="KAK7347305.1"/>
    </source>
</evidence>
<reference evidence="2 3" key="1">
    <citation type="submission" date="2024-01" db="EMBL/GenBank/DDBJ databases">
        <title>The genomes of 5 underutilized Papilionoideae crops provide insights into root nodulation and disease resistanc.</title>
        <authorList>
            <person name="Jiang F."/>
        </authorList>
    </citation>
    <scope>NUCLEOTIDE SEQUENCE [LARGE SCALE GENOMIC DNA]</scope>
    <source>
        <strain evidence="2">JINMINGXINNONG_FW02</strain>
        <tissue evidence="2">Leaves</tissue>
    </source>
</reference>
<organism evidence="2 3">
    <name type="scientific">Phaseolus coccineus</name>
    <name type="common">Scarlet runner bean</name>
    <name type="synonym">Phaseolus multiflorus</name>
    <dbReference type="NCBI Taxonomy" id="3886"/>
    <lineage>
        <taxon>Eukaryota</taxon>
        <taxon>Viridiplantae</taxon>
        <taxon>Streptophyta</taxon>
        <taxon>Embryophyta</taxon>
        <taxon>Tracheophyta</taxon>
        <taxon>Spermatophyta</taxon>
        <taxon>Magnoliopsida</taxon>
        <taxon>eudicotyledons</taxon>
        <taxon>Gunneridae</taxon>
        <taxon>Pentapetalae</taxon>
        <taxon>rosids</taxon>
        <taxon>fabids</taxon>
        <taxon>Fabales</taxon>
        <taxon>Fabaceae</taxon>
        <taxon>Papilionoideae</taxon>
        <taxon>50 kb inversion clade</taxon>
        <taxon>NPAAA clade</taxon>
        <taxon>indigoferoid/millettioid clade</taxon>
        <taxon>Phaseoleae</taxon>
        <taxon>Phaseolus</taxon>
    </lineage>
</organism>